<dbReference type="InterPro" id="IPR057465">
    <property type="entry name" value="CERK_PH"/>
</dbReference>
<evidence type="ECO:0000259" key="2">
    <source>
        <dbReference type="PROSITE" id="PS50146"/>
    </source>
</evidence>
<dbReference type="FunFam" id="2.60.200.40:FF:000016">
    <property type="entry name" value="Ceramide kinase like"/>
    <property type="match status" value="1"/>
</dbReference>
<sequence length="465" mass="52570">MPRRRRRSRVSALEGGREEEAPPEAAAVPSALLTSSQQTEAAAEQILLRGIFEIGRGSCDVVLSDQALRWRPIQPERPTGDSKYDMLCKEEFIELKDVFSVKLKRRCSVKQQRSGTLLGITLFICLKKEQNKLKDSTLDLINLSEDHCDIWFRQLKKILTGFSNRPKSLKILLNPQSHKKEAIQVYDEKVEPLLKLAGIKTDVIRSTNVLAHSLHGISHVVTATLHIIMGHIQLVDVCTFSTTNKLLRFGFSAMFGFGGRTLALAEKCRWMSPSHRRDFAVMKALAKLKPEDCEISFLPFKSSEDVQERRAQGSPKSDCNDQWQMIQGQFLNVSIMAIPCLCSVAPRGLAPNTRLNNGSMALIIARNTSRPEFIKHLKRYASVKNQFNFPFVETYTVAEVIVHPRNNSSRYSPEEEEEPHETASENSFPWNVDGDLMEVTSEVHVRLHPRLISLYGGSTEEMIPK</sequence>
<gene>
    <name evidence="3" type="primary">CERKL</name>
</gene>
<name>A0A2K6FMD3_PROCO</name>
<proteinExistence type="predicted"/>
<dbReference type="Pfam" id="PF25382">
    <property type="entry name" value="PH_CERK"/>
    <property type="match status" value="1"/>
</dbReference>
<dbReference type="Gene3D" id="3.40.50.10330">
    <property type="entry name" value="Probable inorganic polyphosphate/atp-NAD kinase, domain 1"/>
    <property type="match status" value="1"/>
</dbReference>
<dbReference type="GeneTree" id="ENSGT00940000157578"/>
<protein>
    <submittedName>
        <fullName evidence="3">CERK like autophagy regulator</fullName>
    </submittedName>
    <submittedName>
        <fullName evidence="3">Ceramide kinase like</fullName>
    </submittedName>
</protein>
<reference evidence="3" key="1">
    <citation type="submission" date="2025-08" db="UniProtKB">
        <authorList>
            <consortium name="Ensembl"/>
        </authorList>
    </citation>
    <scope>IDENTIFICATION</scope>
</reference>
<keyword evidence="4" id="KW-1185">Reference proteome</keyword>
<dbReference type="InterPro" id="IPR016064">
    <property type="entry name" value="NAD/diacylglycerol_kinase_sf"/>
</dbReference>
<dbReference type="PANTHER" id="PTHR12358:SF26">
    <property type="entry name" value="CERAMIDE KINASE-LIKE PROTEIN"/>
    <property type="match status" value="1"/>
</dbReference>
<organism evidence="3 4">
    <name type="scientific">Propithecus coquereli</name>
    <name type="common">Coquerel's sifaka</name>
    <name type="synonym">Propithecus verreauxi coquereli</name>
    <dbReference type="NCBI Taxonomy" id="379532"/>
    <lineage>
        <taxon>Eukaryota</taxon>
        <taxon>Metazoa</taxon>
        <taxon>Chordata</taxon>
        <taxon>Craniata</taxon>
        <taxon>Vertebrata</taxon>
        <taxon>Euteleostomi</taxon>
        <taxon>Mammalia</taxon>
        <taxon>Eutheria</taxon>
        <taxon>Euarchontoglires</taxon>
        <taxon>Primates</taxon>
        <taxon>Strepsirrhini</taxon>
        <taxon>Lemuriformes</taxon>
        <taxon>Indriidae</taxon>
        <taxon>Propithecus</taxon>
    </lineage>
</organism>
<dbReference type="InterPro" id="IPR045363">
    <property type="entry name" value="CERK_C"/>
</dbReference>
<feature type="domain" description="DAGKc" evidence="2">
    <location>
        <begin position="164"/>
        <end position="207"/>
    </location>
</feature>
<dbReference type="InterPro" id="IPR017438">
    <property type="entry name" value="ATP-NAD_kinase_N"/>
</dbReference>
<evidence type="ECO:0000313" key="3">
    <source>
        <dbReference type="Ensembl" id="ENSPCOP00000015149.1"/>
    </source>
</evidence>
<dbReference type="GO" id="GO:0006665">
    <property type="term" value="P:sphingolipid metabolic process"/>
    <property type="evidence" value="ECO:0007669"/>
    <property type="project" value="TreeGrafter"/>
</dbReference>
<dbReference type="GO" id="GO:0016020">
    <property type="term" value="C:membrane"/>
    <property type="evidence" value="ECO:0007669"/>
    <property type="project" value="GOC"/>
</dbReference>
<dbReference type="PROSITE" id="PS50146">
    <property type="entry name" value="DAGK"/>
    <property type="match status" value="1"/>
</dbReference>
<feature type="region of interest" description="Disordered" evidence="1">
    <location>
        <begin position="1"/>
        <end position="33"/>
    </location>
</feature>
<dbReference type="InterPro" id="IPR050187">
    <property type="entry name" value="Lipid_Phosphate_FormReg"/>
</dbReference>
<dbReference type="Proteomes" id="UP000233160">
    <property type="component" value="Unassembled WGS sequence"/>
</dbReference>
<evidence type="ECO:0000256" key="1">
    <source>
        <dbReference type="SAM" id="MobiDB-lite"/>
    </source>
</evidence>
<dbReference type="Gene3D" id="2.60.200.40">
    <property type="match status" value="1"/>
</dbReference>
<dbReference type="SUPFAM" id="SSF111331">
    <property type="entry name" value="NAD kinase/diacylglycerol kinase-like"/>
    <property type="match status" value="1"/>
</dbReference>
<accession>A0A2K6FMD3</accession>
<dbReference type="Ensembl" id="ENSPCOT00000025762.1">
    <property type="protein sequence ID" value="ENSPCOP00000015149.1"/>
    <property type="gene ID" value="ENSPCOG00000019287.1"/>
</dbReference>
<dbReference type="Pfam" id="PF19280">
    <property type="entry name" value="CERK_C"/>
    <property type="match status" value="1"/>
</dbReference>
<dbReference type="PANTHER" id="PTHR12358">
    <property type="entry name" value="SPHINGOSINE KINASE"/>
    <property type="match status" value="1"/>
</dbReference>
<dbReference type="GO" id="GO:0001727">
    <property type="term" value="F:lipid kinase activity"/>
    <property type="evidence" value="ECO:0007669"/>
    <property type="project" value="TreeGrafter"/>
</dbReference>
<dbReference type="InterPro" id="IPR001206">
    <property type="entry name" value="Diacylglycerol_kinase_cat_dom"/>
</dbReference>
<evidence type="ECO:0000313" key="4">
    <source>
        <dbReference type="Proteomes" id="UP000233160"/>
    </source>
</evidence>
<feature type="region of interest" description="Disordered" evidence="1">
    <location>
        <begin position="407"/>
        <end position="429"/>
    </location>
</feature>
<reference evidence="3" key="2">
    <citation type="submission" date="2025-09" db="UniProtKB">
        <authorList>
            <consortium name="Ensembl"/>
        </authorList>
    </citation>
    <scope>IDENTIFICATION</scope>
</reference>
<dbReference type="AlphaFoldDB" id="A0A2K6FMD3"/>